<reference evidence="1 2" key="1">
    <citation type="submission" date="2021-05" db="EMBL/GenBank/DDBJ databases">
        <title>A Polyphasic approach of four new species of the genus Ohtaekwangia: Ohtaekwangia histidinii sp. nov., Ohtaekwangia cretensis sp. nov., Ohtaekwangia indiensis sp. nov., Ohtaekwangia reichenbachii sp. nov. from diverse environment.</title>
        <authorList>
            <person name="Octaviana S."/>
        </authorList>
    </citation>
    <scope>NUCLEOTIDE SEQUENCE [LARGE SCALE GENOMIC DNA]</scope>
    <source>
        <strain evidence="1 2">PWU4</strain>
    </source>
</reference>
<dbReference type="Proteomes" id="UP001319200">
    <property type="component" value="Unassembled WGS sequence"/>
</dbReference>
<dbReference type="EMBL" id="JAHESF010000047">
    <property type="protein sequence ID" value="MBT1700731.1"/>
    <property type="molecule type" value="Genomic_DNA"/>
</dbReference>
<dbReference type="AlphaFoldDB" id="A0AAP2GLS1"/>
<evidence type="ECO:0000313" key="1">
    <source>
        <dbReference type="EMBL" id="MBT1700731.1"/>
    </source>
</evidence>
<comment type="caution">
    <text evidence="1">The sequence shown here is derived from an EMBL/GenBank/DDBJ whole genome shotgun (WGS) entry which is preliminary data.</text>
</comment>
<sequence length="149" mass="16912">MNPNVRKSIIFTGWMIVLGSFSFGVRAQSIVGSWQLVKQSNCMEENMTAANDTAQRMIEDMKEMGSPSAQVVVFKEKMAGEESTRILTKKKTSNNKNFLYRFDGETLMILDKKSQTISNSYMVDKFSADSLIISNSSRPCETRIFLRLK</sequence>
<proteinExistence type="predicted"/>
<evidence type="ECO:0000313" key="2">
    <source>
        <dbReference type="Proteomes" id="UP001319200"/>
    </source>
</evidence>
<accession>A0AAP2GLS1</accession>
<evidence type="ECO:0008006" key="3">
    <source>
        <dbReference type="Google" id="ProtNLM"/>
    </source>
</evidence>
<organism evidence="1 2">
    <name type="scientific">Chryseosolibacter histidini</name>
    <dbReference type="NCBI Taxonomy" id="2782349"/>
    <lineage>
        <taxon>Bacteria</taxon>
        <taxon>Pseudomonadati</taxon>
        <taxon>Bacteroidota</taxon>
        <taxon>Cytophagia</taxon>
        <taxon>Cytophagales</taxon>
        <taxon>Chryseotaleaceae</taxon>
        <taxon>Chryseosolibacter</taxon>
    </lineage>
</organism>
<keyword evidence="2" id="KW-1185">Reference proteome</keyword>
<dbReference type="RefSeq" id="WP_254169417.1">
    <property type="nucleotide sequence ID" value="NZ_JAHESF010000047.1"/>
</dbReference>
<name>A0AAP2GLS1_9BACT</name>
<protein>
    <recommendedName>
        <fullName evidence="3">Lipocalin-like domain-containing protein</fullName>
    </recommendedName>
</protein>
<gene>
    <name evidence="1" type="ORF">KK083_27825</name>
</gene>